<name>A0AAJ1D0D7_PANAN</name>
<gene>
    <name evidence="1" type="ORF">NB703_003028</name>
</gene>
<protein>
    <submittedName>
        <fullName evidence="1">Uncharacterized protein</fullName>
    </submittedName>
</protein>
<dbReference type="AlphaFoldDB" id="A0AAJ1D0D7"/>
<organism evidence="1 2">
    <name type="scientific">Pantoea ananas</name>
    <name type="common">Erwinia uredovora</name>
    <dbReference type="NCBI Taxonomy" id="553"/>
    <lineage>
        <taxon>Bacteria</taxon>
        <taxon>Pseudomonadati</taxon>
        <taxon>Pseudomonadota</taxon>
        <taxon>Gammaproteobacteria</taxon>
        <taxon>Enterobacterales</taxon>
        <taxon>Erwiniaceae</taxon>
        <taxon>Pantoea</taxon>
    </lineage>
</organism>
<evidence type="ECO:0000313" key="2">
    <source>
        <dbReference type="Proteomes" id="UP001208888"/>
    </source>
</evidence>
<sequence length="149" mass="17389">MEEKKFCYRYVEGNDSQGRPIIMLWENVILRETERTFWHTHDMPYMSIEQMRAYRSKPGDKQVKRCLKHAARSGYHLSKEEAIRAFVYRKTYQLNRLRLTAETVEMCLKGLSLAGYIQDGNVLSAPGDSRFLASKSPGPIASEYSWGEW</sequence>
<evidence type="ECO:0000313" key="1">
    <source>
        <dbReference type="EMBL" id="MCW0344935.1"/>
    </source>
</evidence>
<reference evidence="1" key="1">
    <citation type="submission" date="2022-06" db="EMBL/GenBank/DDBJ databases">
        <title>Dynamics of rice microbiomes reveals core vertical transmitted seed endophytes.</title>
        <authorList>
            <person name="Liao K."/>
            <person name="Zhang X."/>
        </authorList>
    </citation>
    <scope>NUCLEOTIDE SEQUENCE</scope>
    <source>
        <strain evidence="1">JT1-17</strain>
    </source>
</reference>
<accession>A0AAJ1D0D7</accession>
<comment type="caution">
    <text evidence="1">The sequence shown here is derived from an EMBL/GenBank/DDBJ whole genome shotgun (WGS) entry which is preliminary data.</text>
</comment>
<dbReference type="Proteomes" id="UP001208888">
    <property type="component" value="Unassembled WGS sequence"/>
</dbReference>
<proteinExistence type="predicted"/>
<dbReference type="RefSeq" id="WP_264272039.1">
    <property type="nucleotide sequence ID" value="NZ_JANFVX010000011.1"/>
</dbReference>
<dbReference type="EMBL" id="JANFVX010000011">
    <property type="protein sequence ID" value="MCW0344935.1"/>
    <property type="molecule type" value="Genomic_DNA"/>
</dbReference>